<dbReference type="AlphaFoldDB" id="A0A914ZJM0"/>
<evidence type="ECO:0000313" key="2">
    <source>
        <dbReference type="WBParaSite" id="PgB01_g178_t14"/>
    </source>
</evidence>
<evidence type="ECO:0000313" key="1">
    <source>
        <dbReference type="Proteomes" id="UP000887569"/>
    </source>
</evidence>
<protein>
    <submittedName>
        <fullName evidence="2">FERM domain-containing protein</fullName>
    </submittedName>
</protein>
<dbReference type="Proteomes" id="UP000887569">
    <property type="component" value="Unplaced"/>
</dbReference>
<proteinExistence type="predicted"/>
<sequence length="102" mass="11476">ASQSVSMPDYRLWRCRSEPLISDRGSRCDHEEDSDRLSVDSALREPLKFRAPHSFVRFGIGGKVLVVDPSQSVSVVEIRDLKALVDDGETRRIVEAAESFKD</sequence>
<keyword evidence="1" id="KW-1185">Reference proteome</keyword>
<reference evidence="2" key="1">
    <citation type="submission" date="2022-11" db="UniProtKB">
        <authorList>
            <consortium name="WormBaseParasite"/>
        </authorList>
    </citation>
    <scope>IDENTIFICATION</scope>
</reference>
<organism evidence="1 2">
    <name type="scientific">Parascaris univalens</name>
    <name type="common">Nematode worm</name>
    <dbReference type="NCBI Taxonomy" id="6257"/>
    <lineage>
        <taxon>Eukaryota</taxon>
        <taxon>Metazoa</taxon>
        <taxon>Ecdysozoa</taxon>
        <taxon>Nematoda</taxon>
        <taxon>Chromadorea</taxon>
        <taxon>Rhabditida</taxon>
        <taxon>Spirurina</taxon>
        <taxon>Ascaridomorpha</taxon>
        <taxon>Ascaridoidea</taxon>
        <taxon>Ascarididae</taxon>
        <taxon>Parascaris</taxon>
    </lineage>
</organism>
<accession>A0A914ZJM0</accession>
<dbReference type="WBParaSite" id="PgB01_g178_t14">
    <property type="protein sequence ID" value="PgB01_g178_t14"/>
    <property type="gene ID" value="PgB01_g178"/>
</dbReference>
<name>A0A914ZJM0_PARUN</name>